<dbReference type="HOGENOM" id="CLU_027269_1_1_11"/>
<dbReference type="AlphaFoldDB" id="D3EZ43"/>
<organism evidence="3 4">
    <name type="scientific">Conexibacter woesei (strain DSM 14684 / CCUG 47730 / CIP 108061 / JCM 11494 / NBRC 100937 / ID131577)</name>
    <dbReference type="NCBI Taxonomy" id="469383"/>
    <lineage>
        <taxon>Bacteria</taxon>
        <taxon>Bacillati</taxon>
        <taxon>Actinomycetota</taxon>
        <taxon>Thermoleophilia</taxon>
        <taxon>Solirubrobacterales</taxon>
        <taxon>Conexibacteraceae</taxon>
        <taxon>Conexibacter</taxon>
    </lineage>
</organism>
<dbReference type="InterPro" id="IPR010621">
    <property type="entry name" value="DUF1214"/>
</dbReference>
<dbReference type="InterPro" id="IPR010679">
    <property type="entry name" value="DUF1254"/>
</dbReference>
<proteinExistence type="predicted"/>
<dbReference type="Proteomes" id="UP000008229">
    <property type="component" value="Chromosome"/>
</dbReference>
<evidence type="ECO:0000313" key="3">
    <source>
        <dbReference type="EMBL" id="ADB51808.1"/>
    </source>
</evidence>
<dbReference type="OrthoDB" id="40820at2"/>
<reference evidence="3 4" key="1">
    <citation type="journal article" date="2010" name="Stand. Genomic Sci.">
        <title>Complete genome sequence of Conexibacter woesei type strain (ID131577).</title>
        <authorList>
            <person name="Pukall R."/>
            <person name="Lapidus A."/>
            <person name="Glavina Del Rio T."/>
            <person name="Copeland A."/>
            <person name="Tice H."/>
            <person name="Cheng J.-F."/>
            <person name="Lucas S."/>
            <person name="Chen F."/>
            <person name="Nolan M."/>
            <person name="Bruce D."/>
            <person name="Goodwin L."/>
            <person name="Pitluck S."/>
            <person name="Mavromatis K."/>
            <person name="Ivanova N."/>
            <person name="Ovchinnikova G."/>
            <person name="Pati A."/>
            <person name="Chen A."/>
            <person name="Palaniappan K."/>
            <person name="Land M."/>
            <person name="Hauser L."/>
            <person name="Chang Y.-J."/>
            <person name="Jeffries C.D."/>
            <person name="Chain P."/>
            <person name="Meincke L."/>
            <person name="Sims D."/>
            <person name="Brettin T."/>
            <person name="Detter J.C."/>
            <person name="Rohde M."/>
            <person name="Goeker M."/>
            <person name="Bristow J."/>
            <person name="Eisen J.A."/>
            <person name="Markowitz V."/>
            <person name="Kyrpides N.C."/>
            <person name="Klenk H.-P."/>
            <person name="Hugenholtz P."/>
        </authorList>
    </citation>
    <scope>NUCLEOTIDE SEQUENCE [LARGE SCALE GENOMIC DNA]</scope>
    <source>
        <strain evidence="4">DSM 14684 / CIP 108061 / JCM 11494 / NBRC 100937 / ID131577</strain>
    </source>
</reference>
<dbReference type="Pfam" id="PF06742">
    <property type="entry name" value="DUF1214"/>
    <property type="match status" value="1"/>
</dbReference>
<dbReference type="eggNOG" id="COG5361">
    <property type="taxonomic scope" value="Bacteria"/>
</dbReference>
<keyword evidence="4" id="KW-1185">Reference proteome</keyword>
<feature type="domain" description="DUF1214" evidence="1">
    <location>
        <begin position="322"/>
        <end position="430"/>
    </location>
</feature>
<dbReference type="EMBL" id="CP001854">
    <property type="protein sequence ID" value="ADB51808.1"/>
    <property type="molecule type" value="Genomic_DNA"/>
</dbReference>
<dbReference type="Gene3D" id="2.60.40.1610">
    <property type="entry name" value="Domain of unknown function DUF1254"/>
    <property type="match status" value="1"/>
</dbReference>
<evidence type="ECO:0000259" key="2">
    <source>
        <dbReference type="Pfam" id="PF06863"/>
    </source>
</evidence>
<dbReference type="KEGG" id="cwo:Cwoe_3390"/>
<sequence>MADEDLSALAAAAYVYGFPLVFDLEQVQRFSERGLGQLRAAPFNTFAHAAKLATPQDTFVSVNNDTLYSIAQLDLSAGAQLLHVPDSDGRYYVLQFVDAWTNNFAYVGRRGTGTGEGTFLLTPPGWSGTVPAGARRIAVPTGVATIVGRWACEGTADVPAVRALQQQLTLTDANGDADAGSGGGVPTAGEGLPEAVAFFERLRVWMAAFPPSAPEQALQRRFAPLGLLDEHASFGHASASLTDVLAAGYAAGQKRLEEASHGGLSEPVNGWSTLLHMFDYNADWFELGTLDTPEWKIADRERAHVLRAVAARVGLWGNHAYEAFYAQVFDDADGERLDGGRRYEIRFETLPPVDAFWSLTMYDTPDYYLVANPLERYSIGDRTRGLVRAADGSLTLVLQHEQPDEPERRANWLPTPAGGFRPLMRLYQPRPEVLEGRYELPPVVRVG</sequence>
<protein>
    <recommendedName>
        <fullName evidence="5">DUF1254 domain-containing protein</fullName>
    </recommendedName>
</protein>
<evidence type="ECO:0000259" key="1">
    <source>
        <dbReference type="Pfam" id="PF06742"/>
    </source>
</evidence>
<reference evidence="4" key="2">
    <citation type="submission" date="2010-01" db="EMBL/GenBank/DDBJ databases">
        <title>The complete genome of Conexibacter woesei DSM 14684.</title>
        <authorList>
            <consortium name="US DOE Joint Genome Institute (JGI-PGF)"/>
            <person name="Lucas S."/>
            <person name="Copeland A."/>
            <person name="Lapidus A."/>
            <person name="Glavina del Rio T."/>
            <person name="Dalin E."/>
            <person name="Tice H."/>
            <person name="Bruce D."/>
            <person name="Goodwin L."/>
            <person name="Pitluck S."/>
            <person name="Kyrpides N."/>
            <person name="Mavromatis K."/>
            <person name="Ivanova N."/>
            <person name="Mikhailova N."/>
            <person name="Chertkov O."/>
            <person name="Brettin T."/>
            <person name="Detter J.C."/>
            <person name="Han C."/>
            <person name="Larimer F."/>
            <person name="Land M."/>
            <person name="Hauser L."/>
            <person name="Markowitz V."/>
            <person name="Cheng J.-F."/>
            <person name="Hugenholtz P."/>
            <person name="Woyke T."/>
            <person name="Wu D."/>
            <person name="Pukall R."/>
            <person name="Steenblock K."/>
            <person name="Schneider S."/>
            <person name="Klenk H.-P."/>
            <person name="Eisen J.A."/>
        </authorList>
    </citation>
    <scope>NUCLEOTIDE SEQUENCE [LARGE SCALE GENOMIC DNA]</scope>
    <source>
        <strain evidence="4">DSM 14684 / CIP 108061 / JCM 11494 / NBRC 100937 / ID131577</strain>
    </source>
</reference>
<dbReference type="PANTHER" id="PTHR36509:SF2">
    <property type="entry name" value="BLL3101 PROTEIN"/>
    <property type="match status" value="1"/>
</dbReference>
<accession>D3EZ43</accession>
<gene>
    <name evidence="3" type="ordered locus">Cwoe_3390</name>
</gene>
<dbReference type="Gene3D" id="2.60.120.600">
    <property type="entry name" value="Domain of unknown function DUF1214, C-terminal domain"/>
    <property type="match status" value="1"/>
</dbReference>
<dbReference type="STRING" id="469383.Cwoe_3390"/>
<dbReference type="InterPro" id="IPR037050">
    <property type="entry name" value="DUF1254_sf"/>
</dbReference>
<name>D3EZ43_CONWI</name>
<evidence type="ECO:0000313" key="4">
    <source>
        <dbReference type="Proteomes" id="UP000008229"/>
    </source>
</evidence>
<evidence type="ECO:0008006" key="5">
    <source>
        <dbReference type="Google" id="ProtNLM"/>
    </source>
</evidence>
<dbReference type="SUPFAM" id="SSF160935">
    <property type="entry name" value="VPA0735-like"/>
    <property type="match status" value="1"/>
</dbReference>
<dbReference type="Pfam" id="PF06863">
    <property type="entry name" value="DUF1254"/>
    <property type="match status" value="1"/>
</dbReference>
<dbReference type="RefSeq" id="WP_012934859.1">
    <property type="nucleotide sequence ID" value="NC_013739.1"/>
</dbReference>
<dbReference type="InterPro" id="IPR037049">
    <property type="entry name" value="DUF1214_C_sf"/>
</dbReference>
<dbReference type="PANTHER" id="PTHR36509">
    <property type="entry name" value="BLL3101 PROTEIN"/>
    <property type="match status" value="1"/>
</dbReference>
<feature type="domain" description="DUF1254" evidence="2">
    <location>
        <begin position="43"/>
        <end position="171"/>
    </location>
</feature>